<sequence>MASNMVEEECGDVFGVVRGRARDEVGMFGQAANNDVDAIMPAVGLGEAPHEVHGDGLPPDGGDDGVVSADGEVLSVEVRAPDCEGVNHGEEFLLVGGVIHLRGKELLACQGNGVFARWSLGVSGRVLDGGGLDGVAGEMLGQYGSNGEVGGVSGNIEMASGVGNLEDRGRGDGLLESSGGGLAGELCGVGALGLLVPQLATTEAASVCLEDWAMLREDGVDAVAEASAANEVEADTTAAATAAATSAAARWEVSFWRGGMRRCRCGRGGGGEGIYNIN</sequence>
<proteinExistence type="predicted"/>
<evidence type="ECO:0000313" key="1">
    <source>
        <dbReference type="EMBL" id="GBG92765.1"/>
    </source>
</evidence>
<evidence type="ECO:0000313" key="2">
    <source>
        <dbReference type="Proteomes" id="UP000265515"/>
    </source>
</evidence>
<accession>A0A388ME39</accession>
<protein>
    <submittedName>
        <fullName evidence="1">Uncharacterized protein</fullName>
    </submittedName>
</protein>
<dbReference type="EMBL" id="BFEA01001130">
    <property type="protein sequence ID" value="GBG92765.1"/>
    <property type="molecule type" value="Genomic_DNA"/>
</dbReference>
<comment type="caution">
    <text evidence="1">The sequence shown here is derived from an EMBL/GenBank/DDBJ whole genome shotgun (WGS) entry which is preliminary data.</text>
</comment>
<dbReference type="Proteomes" id="UP000265515">
    <property type="component" value="Unassembled WGS sequence"/>
</dbReference>
<dbReference type="Gramene" id="GBG92765">
    <property type="protein sequence ID" value="GBG92765"/>
    <property type="gene ID" value="CBR_g57008"/>
</dbReference>
<name>A0A388ME39_CHABU</name>
<dbReference type="AlphaFoldDB" id="A0A388ME39"/>
<gene>
    <name evidence="1" type="ORF">CBR_g57008</name>
</gene>
<reference evidence="1 2" key="1">
    <citation type="journal article" date="2018" name="Cell">
        <title>The Chara Genome: Secondary Complexity and Implications for Plant Terrestrialization.</title>
        <authorList>
            <person name="Nishiyama T."/>
            <person name="Sakayama H."/>
            <person name="Vries J.D."/>
            <person name="Buschmann H."/>
            <person name="Saint-Marcoux D."/>
            <person name="Ullrich K.K."/>
            <person name="Haas F.B."/>
            <person name="Vanderstraeten L."/>
            <person name="Becker D."/>
            <person name="Lang D."/>
            <person name="Vosolsobe S."/>
            <person name="Rombauts S."/>
            <person name="Wilhelmsson P.K.I."/>
            <person name="Janitza P."/>
            <person name="Kern R."/>
            <person name="Heyl A."/>
            <person name="Rumpler F."/>
            <person name="Villalobos L.I.A.C."/>
            <person name="Clay J.M."/>
            <person name="Skokan R."/>
            <person name="Toyoda A."/>
            <person name="Suzuki Y."/>
            <person name="Kagoshima H."/>
            <person name="Schijlen E."/>
            <person name="Tajeshwar N."/>
            <person name="Catarino B."/>
            <person name="Hetherington A.J."/>
            <person name="Saltykova A."/>
            <person name="Bonnot C."/>
            <person name="Breuninger H."/>
            <person name="Symeonidi A."/>
            <person name="Radhakrishnan G.V."/>
            <person name="Van Nieuwerburgh F."/>
            <person name="Deforce D."/>
            <person name="Chang C."/>
            <person name="Karol K.G."/>
            <person name="Hedrich R."/>
            <person name="Ulvskov P."/>
            <person name="Glockner G."/>
            <person name="Delwiche C.F."/>
            <person name="Petrasek J."/>
            <person name="Van de Peer Y."/>
            <person name="Friml J."/>
            <person name="Beilby M."/>
            <person name="Dolan L."/>
            <person name="Kohara Y."/>
            <person name="Sugano S."/>
            <person name="Fujiyama A."/>
            <person name="Delaux P.-M."/>
            <person name="Quint M."/>
            <person name="TheiBen G."/>
            <person name="Hagemann M."/>
            <person name="Harholt J."/>
            <person name="Dunand C."/>
            <person name="Zachgo S."/>
            <person name="Langdale J."/>
            <person name="Maumus F."/>
            <person name="Straeten D.V.D."/>
            <person name="Gould S.B."/>
            <person name="Rensing S.A."/>
        </authorList>
    </citation>
    <scope>NUCLEOTIDE SEQUENCE [LARGE SCALE GENOMIC DNA]</scope>
    <source>
        <strain evidence="1 2">S276</strain>
    </source>
</reference>
<organism evidence="1 2">
    <name type="scientific">Chara braunii</name>
    <name type="common">Braun's stonewort</name>
    <dbReference type="NCBI Taxonomy" id="69332"/>
    <lineage>
        <taxon>Eukaryota</taxon>
        <taxon>Viridiplantae</taxon>
        <taxon>Streptophyta</taxon>
        <taxon>Charophyceae</taxon>
        <taxon>Charales</taxon>
        <taxon>Characeae</taxon>
        <taxon>Chara</taxon>
    </lineage>
</organism>
<keyword evidence="2" id="KW-1185">Reference proteome</keyword>